<evidence type="ECO:0000256" key="3">
    <source>
        <dbReference type="SAM" id="MobiDB-lite"/>
    </source>
</evidence>
<organism evidence="5 6">
    <name type="scientific">Microthlaspi erraticum</name>
    <dbReference type="NCBI Taxonomy" id="1685480"/>
    <lineage>
        <taxon>Eukaryota</taxon>
        <taxon>Viridiplantae</taxon>
        <taxon>Streptophyta</taxon>
        <taxon>Embryophyta</taxon>
        <taxon>Tracheophyta</taxon>
        <taxon>Spermatophyta</taxon>
        <taxon>Magnoliopsida</taxon>
        <taxon>eudicotyledons</taxon>
        <taxon>Gunneridae</taxon>
        <taxon>Pentapetalae</taxon>
        <taxon>rosids</taxon>
        <taxon>malvids</taxon>
        <taxon>Brassicales</taxon>
        <taxon>Brassicaceae</taxon>
        <taxon>Coluteocarpeae</taxon>
        <taxon>Microthlaspi</taxon>
    </lineage>
</organism>
<evidence type="ECO:0000313" key="5">
    <source>
        <dbReference type="EMBL" id="CAA7060690.1"/>
    </source>
</evidence>
<dbReference type="Proteomes" id="UP000467841">
    <property type="component" value="Unassembled WGS sequence"/>
</dbReference>
<protein>
    <recommendedName>
        <fullName evidence="4">MATH domain-containing protein</fullName>
    </recommendedName>
</protein>
<feature type="compositionally biased region" description="Polar residues" evidence="3">
    <location>
        <begin position="158"/>
        <end position="173"/>
    </location>
</feature>
<gene>
    <name evidence="5" type="ORF">MERR_LOCUS47926</name>
</gene>
<dbReference type="PANTHER" id="PTHR46236">
    <property type="entry name" value="TRAF-LIKE SUPERFAMILY PROTEIN"/>
    <property type="match status" value="1"/>
</dbReference>
<feature type="region of interest" description="Disordered" evidence="3">
    <location>
        <begin position="150"/>
        <end position="173"/>
    </location>
</feature>
<dbReference type="Gene3D" id="2.60.210.10">
    <property type="entry name" value="Apoptosis, Tumor Necrosis Factor Receptor Associated Protein 2, Chain A"/>
    <property type="match status" value="1"/>
</dbReference>
<dbReference type="InterPro" id="IPR008974">
    <property type="entry name" value="TRAF-like"/>
</dbReference>
<dbReference type="PROSITE" id="PS50144">
    <property type="entry name" value="MATH"/>
    <property type="match status" value="1"/>
</dbReference>
<evidence type="ECO:0000256" key="2">
    <source>
        <dbReference type="SAM" id="Coils"/>
    </source>
</evidence>
<dbReference type="Pfam" id="PF22486">
    <property type="entry name" value="MATH_2"/>
    <property type="match status" value="1"/>
</dbReference>
<keyword evidence="6" id="KW-1185">Reference proteome</keyword>
<dbReference type="EMBL" id="CACVBM020001829">
    <property type="protein sequence ID" value="CAA7060690.1"/>
    <property type="molecule type" value="Genomic_DNA"/>
</dbReference>
<dbReference type="InterPro" id="IPR002083">
    <property type="entry name" value="MATH/TRAF_dom"/>
</dbReference>
<evidence type="ECO:0000256" key="1">
    <source>
        <dbReference type="ARBA" id="ARBA00023054"/>
    </source>
</evidence>
<keyword evidence="1 2" id="KW-0175">Coiled coil</keyword>
<dbReference type="SMART" id="SM00061">
    <property type="entry name" value="MATH"/>
    <property type="match status" value="1"/>
</dbReference>
<dbReference type="AlphaFoldDB" id="A0A6D2L2A0"/>
<reference evidence="5" key="1">
    <citation type="submission" date="2020-01" db="EMBL/GenBank/DDBJ databases">
        <authorList>
            <person name="Mishra B."/>
        </authorList>
    </citation>
    <scope>NUCLEOTIDE SEQUENCE [LARGE SCALE GENOMIC DNA]</scope>
</reference>
<feature type="domain" description="MATH" evidence="4">
    <location>
        <begin position="6"/>
        <end position="130"/>
    </location>
</feature>
<sequence length="359" mass="40611">MDGHITKKVHCVFGNFPLYDTKKHYSSPFKLAGCNWCLVAVSNGYTKDSYLSVYLELAPGPLPPRWRRNVKFSLTLERNPGFGLCVSNKTLGRGGCFDAENDSWGFEKFLPLSELWGYLLDYELSFIAELDVYPEEPVKIIEPLSCRERNQDDDDASVTRSQGDSSCQVAQNTENPSNKILDETCGTGFNTVASVTQTGNDVLKEEIQRLKETMNVNGFEVSSSQVESVRRIFERHPNIAMEFHAKNQQLRNTCMNFLLSLIQTLCQSLEELSNEDLVEADIALTYLKDAGFKVDWLEKKLDQMKDKKEKEQSVLARLQEIEENLKELKKKCSDLDALAEEGKAELSATRSAPSFDDLV</sequence>
<comment type="caution">
    <text evidence="5">The sequence shown here is derived from an EMBL/GenBank/DDBJ whole genome shotgun (WGS) entry which is preliminary data.</text>
</comment>
<dbReference type="OrthoDB" id="289038at2759"/>
<evidence type="ECO:0000313" key="6">
    <source>
        <dbReference type="Proteomes" id="UP000467841"/>
    </source>
</evidence>
<accession>A0A6D2L2A0</accession>
<dbReference type="PANTHER" id="PTHR46236:SF33">
    <property type="entry name" value="MEPRIN AND TRAF-LIKE DOMAIN-CONTAINING PROTEIN-RELATED"/>
    <property type="match status" value="1"/>
</dbReference>
<name>A0A6D2L2A0_9BRAS</name>
<dbReference type="InterPro" id="IPR050804">
    <property type="entry name" value="MCC"/>
</dbReference>
<dbReference type="CDD" id="cd00121">
    <property type="entry name" value="MATH"/>
    <property type="match status" value="1"/>
</dbReference>
<proteinExistence type="predicted"/>
<feature type="coiled-coil region" evidence="2">
    <location>
        <begin position="294"/>
        <end position="345"/>
    </location>
</feature>
<dbReference type="SUPFAM" id="SSF49599">
    <property type="entry name" value="TRAF domain-like"/>
    <property type="match status" value="1"/>
</dbReference>
<evidence type="ECO:0000259" key="4">
    <source>
        <dbReference type="PROSITE" id="PS50144"/>
    </source>
</evidence>